<comment type="catalytic activity">
    <reaction evidence="18">
        <text>leukotriene C4 = leukotriene A4 + glutathione</text>
        <dbReference type="Rhea" id="RHEA:17617"/>
        <dbReference type="ChEBI" id="CHEBI:57463"/>
        <dbReference type="ChEBI" id="CHEBI:57925"/>
        <dbReference type="ChEBI" id="CHEBI:57973"/>
        <dbReference type="EC" id="4.4.1.20"/>
    </reaction>
    <physiologicalReaction direction="right-to-left" evidence="18">
        <dbReference type="Rhea" id="RHEA:17619"/>
    </physiologicalReaction>
</comment>
<name>A0ABD0JY02_9CAEN</name>
<dbReference type="PANTHER" id="PTHR10250:SF26">
    <property type="entry name" value="GLUTATHIONE S-TRANSFERASE 3, MITOCHONDRIAL"/>
    <property type="match status" value="1"/>
</dbReference>
<dbReference type="GO" id="GO:0016491">
    <property type="term" value="F:oxidoreductase activity"/>
    <property type="evidence" value="ECO:0007669"/>
    <property type="project" value="UniProtKB-KW"/>
</dbReference>
<dbReference type="InterPro" id="IPR001129">
    <property type="entry name" value="Membr-assoc_MAPEG"/>
</dbReference>
<keyword evidence="9" id="KW-0496">Mitochondrion</keyword>
<dbReference type="EMBL" id="JACVVK020000298">
    <property type="protein sequence ID" value="KAK7479634.1"/>
    <property type="molecule type" value="Genomic_DNA"/>
</dbReference>
<evidence type="ECO:0000256" key="21">
    <source>
        <dbReference type="ARBA" id="ARBA00075145"/>
    </source>
</evidence>
<dbReference type="GO" id="GO:0004464">
    <property type="term" value="F:leukotriene-C4 synthase activity"/>
    <property type="evidence" value="ECO:0007669"/>
    <property type="project" value="UniProtKB-EC"/>
</dbReference>
<sequence length="149" mass="16719">MGEVALAEIASVSLTIPSDYGYVVLVVVATWILLNWLALQVMKARKKYEVAYPKLYDERSHDFNCVQRAHQNTLENITCFLLFLLIGGLLYPRLSALFGIIYLASRVVYAYGYYTGDPSKRNRGAFGYVGLLGLIVNTILFAISLLGWI</sequence>
<dbReference type="FunFam" id="1.20.120.550:FF:000004">
    <property type="entry name" value="Microsomal glutathione S-transferase 3"/>
    <property type="match status" value="1"/>
</dbReference>
<keyword evidence="25" id="KW-1185">Reference proteome</keyword>
<reference evidence="24 25" key="1">
    <citation type="journal article" date="2023" name="Sci. Data">
        <title>Genome assembly of the Korean intertidal mud-creeper Batillaria attramentaria.</title>
        <authorList>
            <person name="Patra A.K."/>
            <person name="Ho P.T."/>
            <person name="Jun S."/>
            <person name="Lee S.J."/>
            <person name="Kim Y."/>
            <person name="Won Y.J."/>
        </authorList>
    </citation>
    <scope>NUCLEOTIDE SEQUENCE [LARGE SCALE GENOMIC DNA]</scope>
    <source>
        <strain evidence="24">Wonlab-2016</strain>
    </source>
</reference>
<dbReference type="Pfam" id="PF01124">
    <property type="entry name" value="MAPEG"/>
    <property type="match status" value="1"/>
</dbReference>
<accession>A0ABD0JY02</accession>
<evidence type="ECO:0000256" key="22">
    <source>
        <dbReference type="ARBA" id="ARBA00076908"/>
    </source>
</evidence>
<evidence type="ECO:0000256" key="16">
    <source>
        <dbReference type="ARBA" id="ARBA00039056"/>
    </source>
</evidence>
<keyword evidence="7" id="KW-0560">Oxidoreductase</keyword>
<evidence type="ECO:0000256" key="23">
    <source>
        <dbReference type="SAM" id="Phobius"/>
    </source>
</evidence>
<evidence type="ECO:0000256" key="4">
    <source>
        <dbReference type="ARBA" id="ARBA00022692"/>
    </source>
</evidence>
<keyword evidence="10 23" id="KW-0472">Membrane</keyword>
<evidence type="ECO:0000256" key="18">
    <source>
        <dbReference type="ARBA" id="ARBA00049298"/>
    </source>
</evidence>
<evidence type="ECO:0000256" key="17">
    <source>
        <dbReference type="ARBA" id="ARBA00043664"/>
    </source>
</evidence>
<gene>
    <name evidence="24" type="ORF">BaRGS_00029100</name>
</gene>
<dbReference type="GO" id="GO:0016740">
    <property type="term" value="F:transferase activity"/>
    <property type="evidence" value="ECO:0007669"/>
    <property type="project" value="UniProtKB-KW"/>
</dbReference>
<evidence type="ECO:0000256" key="15">
    <source>
        <dbReference type="ARBA" id="ARBA00037916"/>
    </source>
</evidence>
<comment type="pathway">
    <text evidence="14">Lipid metabolism; leukotriene C4 biosynthesis.</text>
</comment>
<dbReference type="Gene3D" id="1.20.120.550">
    <property type="entry name" value="Membrane associated eicosanoid/glutathione metabolism-like domain"/>
    <property type="match status" value="1"/>
</dbReference>
<evidence type="ECO:0000313" key="25">
    <source>
        <dbReference type="Proteomes" id="UP001519460"/>
    </source>
</evidence>
<evidence type="ECO:0000313" key="24">
    <source>
        <dbReference type="EMBL" id="KAK7479634.1"/>
    </source>
</evidence>
<evidence type="ECO:0000256" key="5">
    <source>
        <dbReference type="ARBA" id="ARBA00022787"/>
    </source>
</evidence>
<evidence type="ECO:0000256" key="3">
    <source>
        <dbReference type="ARBA" id="ARBA00022679"/>
    </source>
</evidence>
<dbReference type="PANTHER" id="PTHR10250">
    <property type="entry name" value="MICROSOMAL GLUTATHIONE S-TRANSFERASE"/>
    <property type="match status" value="1"/>
</dbReference>
<evidence type="ECO:0000256" key="7">
    <source>
        <dbReference type="ARBA" id="ARBA00023002"/>
    </source>
</evidence>
<dbReference type="Proteomes" id="UP001519460">
    <property type="component" value="Unassembled WGS sequence"/>
</dbReference>
<comment type="catalytic activity">
    <reaction evidence="17">
        <text>(5S)-hydroperoxy-(6E,8Z,11Z,14Z)-eicosatetraenoate + 2 glutathione = (5S)-hydroxy-(6E,8Z,11Z,14Z)-eicosatetraenoate + glutathione disulfide + H2O</text>
        <dbReference type="Rhea" id="RHEA:48620"/>
        <dbReference type="ChEBI" id="CHEBI:15377"/>
        <dbReference type="ChEBI" id="CHEBI:57450"/>
        <dbReference type="ChEBI" id="CHEBI:57925"/>
        <dbReference type="ChEBI" id="CHEBI:58297"/>
        <dbReference type="ChEBI" id="CHEBI:90632"/>
    </reaction>
    <physiologicalReaction direction="left-to-right" evidence="17">
        <dbReference type="Rhea" id="RHEA:48621"/>
    </physiologicalReaction>
</comment>
<feature type="transmembrane region" description="Helical" evidence="23">
    <location>
        <begin position="126"/>
        <end position="148"/>
    </location>
</feature>
<evidence type="ECO:0000256" key="9">
    <source>
        <dbReference type="ARBA" id="ARBA00023128"/>
    </source>
</evidence>
<keyword evidence="8" id="KW-0443">Lipid metabolism</keyword>
<evidence type="ECO:0000256" key="13">
    <source>
        <dbReference type="ARBA" id="ARBA00023288"/>
    </source>
</evidence>
<proteinExistence type="inferred from homology"/>
<feature type="transmembrane region" description="Helical" evidence="23">
    <location>
        <begin position="20"/>
        <end position="39"/>
    </location>
</feature>
<dbReference type="InterPro" id="IPR023352">
    <property type="entry name" value="MAPEG-like_dom_sf"/>
</dbReference>
<comment type="similarity">
    <text evidence="2">Belongs to the MAPEG family.</text>
</comment>
<dbReference type="GO" id="GO:0006629">
    <property type="term" value="P:lipid metabolic process"/>
    <property type="evidence" value="ECO:0007669"/>
    <property type="project" value="UniProtKB-KW"/>
</dbReference>
<comment type="subcellular location">
    <subcellularLocation>
        <location evidence="1">Mitochondrion outer membrane</location>
        <topology evidence="1">Multi-pass membrane protein</topology>
    </subcellularLocation>
</comment>
<comment type="pathway">
    <text evidence="15">Lipid metabolism; arachidonate metabolism.</text>
</comment>
<evidence type="ECO:0000256" key="1">
    <source>
        <dbReference type="ARBA" id="ARBA00004374"/>
    </source>
</evidence>
<dbReference type="InterPro" id="IPR050997">
    <property type="entry name" value="MAPEG"/>
</dbReference>
<keyword evidence="5" id="KW-1000">Mitochondrion outer membrane</keyword>
<evidence type="ECO:0000256" key="8">
    <source>
        <dbReference type="ARBA" id="ARBA00023098"/>
    </source>
</evidence>
<dbReference type="GO" id="GO:0005741">
    <property type="term" value="C:mitochondrial outer membrane"/>
    <property type="evidence" value="ECO:0007669"/>
    <property type="project" value="UniProtKB-SubCell"/>
</dbReference>
<dbReference type="AlphaFoldDB" id="A0ABD0JY02"/>
<evidence type="ECO:0000256" key="10">
    <source>
        <dbReference type="ARBA" id="ARBA00023136"/>
    </source>
</evidence>
<keyword evidence="3" id="KW-0808">Transferase</keyword>
<keyword evidence="6 23" id="KW-1133">Transmembrane helix</keyword>
<evidence type="ECO:0000256" key="2">
    <source>
        <dbReference type="ARBA" id="ARBA00010459"/>
    </source>
</evidence>
<keyword evidence="4 23" id="KW-0812">Transmembrane</keyword>
<evidence type="ECO:0000256" key="11">
    <source>
        <dbReference type="ARBA" id="ARBA00023139"/>
    </source>
</evidence>
<evidence type="ECO:0000256" key="12">
    <source>
        <dbReference type="ARBA" id="ARBA00023239"/>
    </source>
</evidence>
<dbReference type="GO" id="GO:0006691">
    <property type="term" value="P:leukotriene metabolic process"/>
    <property type="evidence" value="ECO:0007669"/>
    <property type="project" value="UniProtKB-ARBA"/>
</dbReference>
<evidence type="ECO:0000256" key="6">
    <source>
        <dbReference type="ARBA" id="ARBA00022989"/>
    </source>
</evidence>
<dbReference type="EC" id="4.4.1.20" evidence="16"/>
<keyword evidence="13" id="KW-0449">Lipoprotein</keyword>
<evidence type="ECO:0000256" key="14">
    <source>
        <dbReference type="ARBA" id="ARBA00037884"/>
    </source>
</evidence>
<protein>
    <recommendedName>
        <fullName evidence="20">Glutathione S-transferase 3, mitochondrial</fullName>
        <ecNumber evidence="16">4.4.1.20</ecNumber>
    </recommendedName>
    <alternativeName>
        <fullName evidence="21">Glutathione peroxidase MGST3</fullName>
    </alternativeName>
    <alternativeName>
        <fullName evidence="22">LTC4 synthase MGST3</fullName>
    </alternativeName>
</protein>
<comment type="catalytic activity">
    <reaction evidence="19">
        <text>15-deoxy-Delta(12,14)-prostaglandin J2 + glutathione = 15-deoxy-Delta(12,14)-prostaglandin J2-S-(R)-glutathione</text>
        <dbReference type="Rhea" id="RHEA:75963"/>
        <dbReference type="ChEBI" id="CHEBI:57925"/>
        <dbReference type="ChEBI" id="CHEBI:85236"/>
        <dbReference type="ChEBI" id="CHEBI:194498"/>
    </reaction>
    <physiologicalReaction direction="left-to-right" evidence="19">
        <dbReference type="Rhea" id="RHEA:75964"/>
    </physiologicalReaction>
</comment>
<evidence type="ECO:0000256" key="19">
    <source>
        <dbReference type="ARBA" id="ARBA00051411"/>
    </source>
</evidence>
<evidence type="ECO:0000256" key="20">
    <source>
        <dbReference type="ARBA" id="ARBA00069748"/>
    </source>
</evidence>
<keyword evidence="12" id="KW-0456">Lyase</keyword>
<dbReference type="SUPFAM" id="SSF161084">
    <property type="entry name" value="MAPEG domain-like"/>
    <property type="match status" value="1"/>
</dbReference>
<organism evidence="24 25">
    <name type="scientific">Batillaria attramentaria</name>
    <dbReference type="NCBI Taxonomy" id="370345"/>
    <lineage>
        <taxon>Eukaryota</taxon>
        <taxon>Metazoa</taxon>
        <taxon>Spiralia</taxon>
        <taxon>Lophotrochozoa</taxon>
        <taxon>Mollusca</taxon>
        <taxon>Gastropoda</taxon>
        <taxon>Caenogastropoda</taxon>
        <taxon>Sorbeoconcha</taxon>
        <taxon>Cerithioidea</taxon>
        <taxon>Batillariidae</taxon>
        <taxon>Batillaria</taxon>
    </lineage>
</organism>
<comment type="caution">
    <text evidence="24">The sequence shown here is derived from an EMBL/GenBank/DDBJ whole genome shotgun (WGS) entry which is preliminary data.</text>
</comment>
<keyword evidence="11" id="KW-0564">Palmitate</keyword>